<evidence type="ECO:0000313" key="1">
    <source>
        <dbReference type="EMBL" id="GBQ21649.1"/>
    </source>
</evidence>
<dbReference type="InterPro" id="IPR009241">
    <property type="entry name" value="HigB-like"/>
</dbReference>
<reference evidence="1" key="1">
    <citation type="submission" date="2013-04" db="EMBL/GenBank/DDBJ databases">
        <title>The genome sequencing project of 58 acetic acid bacteria.</title>
        <authorList>
            <person name="Okamoto-Kainuma A."/>
            <person name="Ishikawa M."/>
            <person name="Umino S."/>
            <person name="Koizumi Y."/>
            <person name="Shiwa Y."/>
            <person name="Yoshikawa H."/>
            <person name="Matsutani M."/>
            <person name="Matsushita K."/>
        </authorList>
    </citation>
    <scope>NUCLEOTIDE SEQUENCE</scope>
    <source>
        <strain evidence="1">DSM 12717</strain>
    </source>
</reference>
<dbReference type="Pfam" id="PF05973">
    <property type="entry name" value="Gp49"/>
    <property type="match status" value="1"/>
</dbReference>
<dbReference type="EMBL" id="BAQP01000035">
    <property type="protein sequence ID" value="GBQ21649.1"/>
    <property type="molecule type" value="Genomic_DNA"/>
</dbReference>
<name>A0ABQ0P496_9PROT</name>
<accession>A0ABQ0P496</accession>
<gene>
    <name evidence="1" type="ORF">AA12717_0958</name>
</gene>
<sequence>MSMNWTVETLGPIVDAEIAALPADMQAAFLRVAERIEAVGLERVGAPHIKHLQDKLWEMRFNGRDGIARALYVTAIGRRVIVVHTFVEKTQKTPRAALKLAEQRAKEISS</sequence>
<keyword evidence="2" id="KW-1185">Reference proteome</keyword>
<dbReference type="Proteomes" id="UP001060895">
    <property type="component" value="Unassembled WGS sequence"/>
</dbReference>
<proteinExistence type="predicted"/>
<evidence type="ECO:0008006" key="3">
    <source>
        <dbReference type="Google" id="ProtNLM"/>
    </source>
</evidence>
<dbReference type="RefSeq" id="WP_264812344.1">
    <property type="nucleotide sequence ID" value="NZ_BAQP01000035.1"/>
</dbReference>
<protein>
    <recommendedName>
        <fullName evidence="3">Phage-related protein</fullName>
    </recommendedName>
</protein>
<organism evidence="1 2">
    <name type="scientific">Gluconacetobacter sacchari DSM 12717</name>
    <dbReference type="NCBI Taxonomy" id="1307940"/>
    <lineage>
        <taxon>Bacteria</taxon>
        <taxon>Pseudomonadati</taxon>
        <taxon>Pseudomonadota</taxon>
        <taxon>Alphaproteobacteria</taxon>
        <taxon>Acetobacterales</taxon>
        <taxon>Acetobacteraceae</taxon>
        <taxon>Gluconacetobacter</taxon>
    </lineage>
</organism>
<evidence type="ECO:0000313" key="2">
    <source>
        <dbReference type="Proteomes" id="UP001060895"/>
    </source>
</evidence>
<comment type="caution">
    <text evidence="1">The sequence shown here is derived from an EMBL/GenBank/DDBJ whole genome shotgun (WGS) entry which is preliminary data.</text>
</comment>